<gene>
    <name evidence="1" type="ORF">FQN60_015446</name>
</gene>
<reference evidence="1 2" key="1">
    <citation type="submission" date="2019-08" db="EMBL/GenBank/DDBJ databases">
        <title>A chromosome-level genome assembly, high-density linkage maps, and genome scans reveal the genomic architecture of hybrid incompatibilities underlying speciation via character displacement in darters (Percidae: Etheostominae).</title>
        <authorList>
            <person name="Moran R.L."/>
            <person name="Catchen J.M."/>
            <person name="Fuller R.C."/>
        </authorList>
    </citation>
    <scope>NUCLEOTIDE SEQUENCE [LARGE SCALE GENOMIC DNA]</scope>
    <source>
        <strain evidence="1">EspeVRDwgs_2016</strain>
        <tissue evidence="1">Muscle</tissue>
    </source>
</reference>
<organism evidence="1 2">
    <name type="scientific">Etheostoma spectabile</name>
    <name type="common">orangethroat darter</name>
    <dbReference type="NCBI Taxonomy" id="54343"/>
    <lineage>
        <taxon>Eukaryota</taxon>
        <taxon>Metazoa</taxon>
        <taxon>Chordata</taxon>
        <taxon>Craniata</taxon>
        <taxon>Vertebrata</taxon>
        <taxon>Euteleostomi</taxon>
        <taxon>Actinopterygii</taxon>
        <taxon>Neopterygii</taxon>
        <taxon>Teleostei</taxon>
        <taxon>Neoteleostei</taxon>
        <taxon>Acanthomorphata</taxon>
        <taxon>Eupercaria</taxon>
        <taxon>Perciformes</taxon>
        <taxon>Percoidei</taxon>
        <taxon>Percidae</taxon>
        <taxon>Etheostomatinae</taxon>
        <taxon>Etheostoma</taxon>
    </lineage>
</organism>
<evidence type="ECO:0000313" key="1">
    <source>
        <dbReference type="EMBL" id="KAA8582900.1"/>
    </source>
</evidence>
<evidence type="ECO:0000313" key="2">
    <source>
        <dbReference type="Proteomes" id="UP000327493"/>
    </source>
</evidence>
<dbReference type="AlphaFoldDB" id="A0A5J5CR60"/>
<keyword evidence="2" id="KW-1185">Reference proteome</keyword>
<dbReference type="EMBL" id="VOFY01000018">
    <property type="protein sequence ID" value="KAA8582900.1"/>
    <property type="molecule type" value="Genomic_DNA"/>
</dbReference>
<accession>A0A5J5CR60</accession>
<dbReference type="Proteomes" id="UP000327493">
    <property type="component" value="Chromosome 18"/>
</dbReference>
<comment type="caution">
    <text evidence="1">The sequence shown here is derived from an EMBL/GenBank/DDBJ whole genome shotgun (WGS) entry which is preliminary data.</text>
</comment>
<sequence length="41" mass="4832">MVMKMKVQWPMKTLKNPLFLSVSTDQQLQLLLTTQQKKKVV</sequence>
<proteinExistence type="predicted"/>
<name>A0A5J5CR60_9PERO</name>
<protein>
    <submittedName>
        <fullName evidence="1">Uncharacterized protein</fullName>
    </submittedName>
</protein>